<organism evidence="2 3">
    <name type="scientific">Maledivibacter halophilus</name>
    <dbReference type="NCBI Taxonomy" id="36842"/>
    <lineage>
        <taxon>Bacteria</taxon>
        <taxon>Bacillati</taxon>
        <taxon>Bacillota</taxon>
        <taxon>Clostridia</taxon>
        <taxon>Peptostreptococcales</taxon>
        <taxon>Caminicellaceae</taxon>
        <taxon>Maledivibacter</taxon>
    </lineage>
</organism>
<feature type="transmembrane region" description="Helical" evidence="1">
    <location>
        <begin position="59"/>
        <end position="80"/>
    </location>
</feature>
<keyword evidence="1" id="KW-0472">Membrane</keyword>
<feature type="transmembrane region" description="Helical" evidence="1">
    <location>
        <begin position="163"/>
        <end position="182"/>
    </location>
</feature>
<dbReference type="Proteomes" id="UP000190285">
    <property type="component" value="Unassembled WGS sequence"/>
</dbReference>
<evidence type="ECO:0000256" key="1">
    <source>
        <dbReference type="SAM" id="Phobius"/>
    </source>
</evidence>
<evidence type="ECO:0000313" key="3">
    <source>
        <dbReference type="Proteomes" id="UP000190285"/>
    </source>
</evidence>
<feature type="transmembrane region" description="Helical" evidence="1">
    <location>
        <begin position="131"/>
        <end position="156"/>
    </location>
</feature>
<accession>A0A1T5MIB1</accession>
<proteinExistence type="predicted"/>
<sequence length="239" mass="26950">MKKIIALSYNDLKNVIREPMLLFLILGPLVMSLVLRWLIPLLTQYLLPYTDLEGYYPLISGFVLIFTPVLLGMLTGFLLLDERDDHVIITLIITPLAKNDYIVYRVLLPTIISFLYGLLILPLVDLVNVDIITIIPIAILAALEAPLIALYLVVFAGNKVEGLALSKALGIFMLAPIAGYFLDSKLKLLAGFIPFYWPVMALVIGNYSDILYWIHILIGLVIHLIFLKLLLIRFDNRIS</sequence>
<keyword evidence="1" id="KW-1133">Transmembrane helix</keyword>
<feature type="transmembrane region" description="Helical" evidence="1">
    <location>
        <begin position="101"/>
        <end position="119"/>
    </location>
</feature>
<name>A0A1T5MIB1_9FIRM</name>
<evidence type="ECO:0000313" key="2">
    <source>
        <dbReference type="EMBL" id="SKC87981.1"/>
    </source>
</evidence>
<dbReference type="EMBL" id="FUZT01000016">
    <property type="protein sequence ID" value="SKC87981.1"/>
    <property type="molecule type" value="Genomic_DNA"/>
</dbReference>
<feature type="transmembrane region" description="Helical" evidence="1">
    <location>
        <begin position="21"/>
        <end position="39"/>
    </location>
</feature>
<reference evidence="2 3" key="1">
    <citation type="submission" date="2017-02" db="EMBL/GenBank/DDBJ databases">
        <authorList>
            <person name="Peterson S.W."/>
        </authorList>
    </citation>
    <scope>NUCLEOTIDE SEQUENCE [LARGE SCALE GENOMIC DNA]</scope>
    <source>
        <strain evidence="2 3">M1</strain>
    </source>
</reference>
<feature type="transmembrane region" description="Helical" evidence="1">
    <location>
        <begin position="210"/>
        <end position="231"/>
    </location>
</feature>
<dbReference type="AlphaFoldDB" id="A0A1T5MIB1"/>
<keyword evidence="3" id="KW-1185">Reference proteome</keyword>
<protein>
    <submittedName>
        <fullName evidence="2">Fluoroquinolone transport system permease protein</fullName>
    </submittedName>
</protein>
<keyword evidence="1" id="KW-0812">Transmembrane</keyword>
<dbReference type="OrthoDB" id="1551065at2"/>
<gene>
    <name evidence="2" type="ORF">SAMN02194393_04797</name>
</gene>
<dbReference type="RefSeq" id="WP_079495325.1">
    <property type="nucleotide sequence ID" value="NZ_FUZT01000016.1"/>
</dbReference>
<dbReference type="STRING" id="36842.SAMN02194393_04797"/>